<dbReference type="GO" id="GO:0015031">
    <property type="term" value="P:protein transport"/>
    <property type="evidence" value="ECO:0007669"/>
    <property type="project" value="UniProtKB-KW"/>
</dbReference>
<feature type="region of interest" description="Disordered" evidence="8">
    <location>
        <begin position="520"/>
        <end position="542"/>
    </location>
</feature>
<comment type="function">
    <text evidence="7">Acts as an adapter for the XPO1/CRM1-mediated export of the 60S ribosomal subunit.</text>
</comment>
<evidence type="ECO:0000259" key="9">
    <source>
        <dbReference type="Pfam" id="PF04981"/>
    </source>
</evidence>
<feature type="domain" description="Nmd3 N-terminal" evidence="9">
    <location>
        <begin position="92"/>
        <end position="318"/>
    </location>
</feature>
<proteinExistence type="inferred from homology"/>
<feature type="domain" description="60S ribosomal export protein NMD3 SH3" evidence="11">
    <location>
        <begin position="324"/>
        <end position="372"/>
    </location>
</feature>
<keyword evidence="6 7" id="KW-0539">Nucleus</keyword>
<dbReference type="GO" id="GO:0005737">
    <property type="term" value="C:cytoplasm"/>
    <property type="evidence" value="ECO:0007669"/>
    <property type="project" value="UniProtKB-SubCell"/>
</dbReference>
<comment type="similarity">
    <text evidence="1 7">Belongs to the NMD3 family.</text>
</comment>
<feature type="domain" description="60S ribosomal export protein NMD3 OB-fold" evidence="10">
    <location>
        <begin position="388"/>
        <end position="478"/>
    </location>
</feature>
<dbReference type="OrthoDB" id="203821at2759"/>
<keyword evidence="3 7" id="KW-0813">Transport</keyword>
<evidence type="ECO:0000256" key="7">
    <source>
        <dbReference type="RuleBase" id="RU364108"/>
    </source>
</evidence>
<keyword evidence="4 7" id="KW-0963">Cytoplasm</keyword>
<evidence type="ECO:0000256" key="1">
    <source>
        <dbReference type="ARBA" id="ARBA00009794"/>
    </source>
</evidence>
<name>A0A484L2P4_9ASTE</name>
<accession>A0A484L2P4</accession>
<gene>
    <name evidence="12" type="ORF">CCAM_LOCUS12346</name>
</gene>
<dbReference type="GO" id="GO:0000055">
    <property type="term" value="P:ribosomal large subunit export from nucleus"/>
    <property type="evidence" value="ECO:0007669"/>
    <property type="project" value="TreeGrafter"/>
</dbReference>
<feature type="compositionally biased region" description="Polar residues" evidence="8">
    <location>
        <begin position="520"/>
        <end position="538"/>
    </location>
</feature>
<dbReference type="InterPro" id="IPR007064">
    <property type="entry name" value="Nmd3_N"/>
</dbReference>
<dbReference type="InterPro" id="IPR039768">
    <property type="entry name" value="Nmd3"/>
</dbReference>
<keyword evidence="13" id="KW-1185">Reference proteome</keyword>
<organism evidence="12 13">
    <name type="scientific">Cuscuta campestris</name>
    <dbReference type="NCBI Taxonomy" id="132261"/>
    <lineage>
        <taxon>Eukaryota</taxon>
        <taxon>Viridiplantae</taxon>
        <taxon>Streptophyta</taxon>
        <taxon>Embryophyta</taxon>
        <taxon>Tracheophyta</taxon>
        <taxon>Spermatophyta</taxon>
        <taxon>Magnoliopsida</taxon>
        <taxon>eudicotyledons</taxon>
        <taxon>Gunneridae</taxon>
        <taxon>Pentapetalae</taxon>
        <taxon>asterids</taxon>
        <taxon>lamiids</taxon>
        <taxon>Solanales</taxon>
        <taxon>Convolvulaceae</taxon>
        <taxon>Cuscuteae</taxon>
        <taxon>Cuscuta</taxon>
        <taxon>Cuscuta subgen. Grammica</taxon>
        <taxon>Cuscuta sect. Cleistogrammica</taxon>
    </lineage>
</organism>
<dbReference type="Pfam" id="PF21193">
    <property type="entry name" value="NMD_SH3"/>
    <property type="match status" value="1"/>
</dbReference>
<feature type="region of interest" description="Disordered" evidence="8">
    <location>
        <begin position="481"/>
        <end position="501"/>
    </location>
</feature>
<dbReference type="PANTHER" id="PTHR12746:SF2">
    <property type="entry name" value="60S RIBOSOMAL EXPORT PROTEIN NMD3"/>
    <property type="match status" value="1"/>
</dbReference>
<dbReference type="Pfam" id="PF21192">
    <property type="entry name" value="OB_NMD3"/>
    <property type="match status" value="1"/>
</dbReference>
<evidence type="ECO:0000256" key="3">
    <source>
        <dbReference type="ARBA" id="ARBA00022448"/>
    </source>
</evidence>
<dbReference type="GO" id="GO:0043023">
    <property type="term" value="F:ribosomal large subunit binding"/>
    <property type="evidence" value="ECO:0007669"/>
    <property type="project" value="InterPro"/>
</dbReference>
<evidence type="ECO:0000313" key="13">
    <source>
        <dbReference type="Proteomes" id="UP000595140"/>
    </source>
</evidence>
<reference evidence="12 13" key="1">
    <citation type="submission" date="2018-04" db="EMBL/GenBank/DDBJ databases">
        <authorList>
            <person name="Vogel A."/>
        </authorList>
    </citation>
    <scope>NUCLEOTIDE SEQUENCE [LARGE SCALE GENOMIC DNA]</scope>
</reference>
<evidence type="ECO:0000259" key="11">
    <source>
        <dbReference type="Pfam" id="PF21193"/>
    </source>
</evidence>
<dbReference type="Pfam" id="PF04981">
    <property type="entry name" value="NMD3"/>
    <property type="match status" value="1"/>
</dbReference>
<evidence type="ECO:0000256" key="2">
    <source>
        <dbReference type="ARBA" id="ARBA00017035"/>
    </source>
</evidence>
<evidence type="ECO:0000256" key="8">
    <source>
        <dbReference type="SAM" id="MobiDB-lite"/>
    </source>
</evidence>
<dbReference type="PANTHER" id="PTHR12746">
    <property type="entry name" value="NONSENSE-MEDIATED MRNA DECAY PROTEIN 3"/>
    <property type="match status" value="1"/>
</dbReference>
<protein>
    <recommendedName>
        <fullName evidence="2 7">60S ribosomal export protein NMD3</fullName>
    </recommendedName>
</protein>
<evidence type="ECO:0000259" key="10">
    <source>
        <dbReference type="Pfam" id="PF21192"/>
    </source>
</evidence>
<keyword evidence="5 7" id="KW-0653">Protein transport</keyword>
<evidence type="ECO:0000256" key="4">
    <source>
        <dbReference type="ARBA" id="ARBA00022490"/>
    </source>
</evidence>
<evidence type="ECO:0000256" key="5">
    <source>
        <dbReference type="ARBA" id="ARBA00022927"/>
    </source>
</evidence>
<dbReference type="InterPro" id="IPR048899">
    <property type="entry name" value="NMD_SH3"/>
</dbReference>
<comment type="subcellular location">
    <subcellularLocation>
        <location evidence="7">Cytoplasm</location>
    </subcellularLocation>
    <subcellularLocation>
        <location evidence="7">Nucleus</location>
    </subcellularLocation>
</comment>
<evidence type="ECO:0000256" key="6">
    <source>
        <dbReference type="ARBA" id="ARBA00023242"/>
    </source>
</evidence>
<dbReference type="Proteomes" id="UP000595140">
    <property type="component" value="Unassembled WGS sequence"/>
</dbReference>
<dbReference type="InterPro" id="IPR048898">
    <property type="entry name" value="OB_NMD3"/>
</dbReference>
<evidence type="ECO:0000313" key="12">
    <source>
        <dbReference type="EMBL" id="VFQ70570.1"/>
    </source>
</evidence>
<dbReference type="AlphaFoldDB" id="A0A484L2P4"/>
<dbReference type="GO" id="GO:0005634">
    <property type="term" value="C:nucleus"/>
    <property type="evidence" value="ECO:0007669"/>
    <property type="project" value="UniProtKB-SubCell"/>
</dbReference>
<dbReference type="EMBL" id="OOIL02000912">
    <property type="protein sequence ID" value="VFQ70570.1"/>
    <property type="molecule type" value="Genomic_DNA"/>
</dbReference>
<sequence length="571" mass="64537">MEVLLFDAEKDTKKEGHVGVARKHSYKGLNYASVAEKRKKAHILHLRHLHRANHLHSKRGVLGFNVHDHMTNKESNNLGLLSMNQSIGCIPCCNCGTAITPNNVNMCVNCLPLVINITEGLPSCVKIVHCIECQSYFHPPTSWVKAQRESKELLALCLKKLKKLANLRLVNAKFRFTEPNSKRIKLELRVQKEICHGRYAEKVHAIEYVVVHRKCASCMPANPDDHWEAVVQVRQHVSHMRTFYFLEQLIIRHGAIGKAVKIEPIREGVDFFFPKKRDAMKFYEFLGNVVPVKQEKFHKQLMSQDTKSNVCRYRYSIAAVICPICHEDLVYLPPKISARLGVCGSLVICTKVRNTITLLNPFTLQDVNLSAQQYWRAPFEPLLSSKQLVEYVVLDVEEAHSSSGFDYACKRYALAEVQVARVSDFGRNDTTFSVKTHLGHLLKPGDYALGYDLQGANFNKEEAEHCKASLPDVLIKKKSDKTKRNKLSTASNRDLEPTDSGYKQFLRDLEVNPESRFQLSLNQDNGNISSARSSSQPGGTAEEDMMVSFSGLEDVFAHLNMSGDESDGIIE</sequence>